<protein>
    <recommendedName>
        <fullName evidence="1">ADP-ribosyl cyclase/cyclic ADP-ribose hydrolase</fullName>
        <ecNumber evidence="1">3.2.2.6</ecNumber>
    </recommendedName>
</protein>
<keyword evidence="6" id="KW-0520">NAD</keyword>
<dbReference type="Gene3D" id="3.40.50.10140">
    <property type="entry name" value="Toll/interleukin-1 receptor homology (TIR) domain"/>
    <property type="match status" value="1"/>
</dbReference>
<dbReference type="GO" id="GO:0043531">
    <property type="term" value="F:ADP binding"/>
    <property type="evidence" value="ECO:0007669"/>
    <property type="project" value="InterPro"/>
</dbReference>
<dbReference type="SUPFAM" id="SSF52200">
    <property type="entry name" value="Toll/Interleukin receptor TIR domain"/>
    <property type="match status" value="1"/>
</dbReference>
<dbReference type="InterPro" id="IPR002182">
    <property type="entry name" value="NB-ARC"/>
</dbReference>
<dbReference type="InterPro" id="IPR027417">
    <property type="entry name" value="P-loop_NTPase"/>
</dbReference>
<dbReference type="FunFam" id="3.40.50.10140:FF:000007">
    <property type="entry name" value="Disease resistance protein (TIR-NBS-LRR class)"/>
    <property type="match status" value="1"/>
</dbReference>
<keyword evidence="4" id="KW-0378">Hydrolase</keyword>
<dbReference type="SMART" id="SM00255">
    <property type="entry name" value="TIR"/>
    <property type="match status" value="1"/>
</dbReference>
<evidence type="ECO:0000256" key="3">
    <source>
        <dbReference type="ARBA" id="ARBA00022737"/>
    </source>
</evidence>
<dbReference type="InterPro" id="IPR003593">
    <property type="entry name" value="AAA+_ATPase"/>
</dbReference>
<dbReference type="InterPro" id="IPR000157">
    <property type="entry name" value="TIR_dom"/>
</dbReference>
<comment type="catalytic activity">
    <reaction evidence="7">
        <text>NAD(+) + H2O = ADP-D-ribose + nicotinamide + H(+)</text>
        <dbReference type="Rhea" id="RHEA:16301"/>
        <dbReference type="ChEBI" id="CHEBI:15377"/>
        <dbReference type="ChEBI" id="CHEBI:15378"/>
        <dbReference type="ChEBI" id="CHEBI:17154"/>
        <dbReference type="ChEBI" id="CHEBI:57540"/>
        <dbReference type="ChEBI" id="CHEBI:57967"/>
        <dbReference type="EC" id="3.2.2.6"/>
    </reaction>
    <physiologicalReaction direction="left-to-right" evidence="7">
        <dbReference type="Rhea" id="RHEA:16302"/>
    </physiologicalReaction>
</comment>
<dbReference type="PANTHER" id="PTHR11017:SF570">
    <property type="entry name" value="DISEASE RESISTANCE PROTEIN (TIR-NBS CLASS)-RELATED"/>
    <property type="match status" value="1"/>
</dbReference>
<evidence type="ECO:0000256" key="4">
    <source>
        <dbReference type="ARBA" id="ARBA00022801"/>
    </source>
</evidence>
<dbReference type="InterPro" id="IPR058192">
    <property type="entry name" value="WHD_ROQ1-like"/>
</dbReference>
<dbReference type="SUPFAM" id="SSF52540">
    <property type="entry name" value="P-loop containing nucleoside triphosphate hydrolases"/>
    <property type="match status" value="1"/>
</dbReference>
<dbReference type="PRINTS" id="PR00364">
    <property type="entry name" value="DISEASERSIST"/>
</dbReference>
<keyword evidence="2" id="KW-0433">Leucine-rich repeat</keyword>
<dbReference type="InterPro" id="IPR044974">
    <property type="entry name" value="Disease_R_plants"/>
</dbReference>
<feature type="domain" description="TIR" evidence="8">
    <location>
        <begin position="18"/>
        <end position="183"/>
    </location>
</feature>
<accession>A0AAN7E2Q6</accession>
<dbReference type="Pfam" id="PF01582">
    <property type="entry name" value="TIR"/>
    <property type="match status" value="1"/>
</dbReference>
<dbReference type="Pfam" id="PF20160">
    <property type="entry name" value="C-JID"/>
    <property type="match status" value="1"/>
</dbReference>
<evidence type="ECO:0000256" key="5">
    <source>
        <dbReference type="ARBA" id="ARBA00022821"/>
    </source>
</evidence>
<dbReference type="Pfam" id="PF00931">
    <property type="entry name" value="NB-ARC"/>
    <property type="match status" value="1"/>
</dbReference>
<evidence type="ECO:0000256" key="2">
    <source>
        <dbReference type="ARBA" id="ARBA00022614"/>
    </source>
</evidence>
<dbReference type="GO" id="GO:0006952">
    <property type="term" value="P:defense response"/>
    <property type="evidence" value="ECO:0007669"/>
    <property type="project" value="UniProtKB-KW"/>
</dbReference>
<evidence type="ECO:0000259" key="8">
    <source>
        <dbReference type="PROSITE" id="PS50104"/>
    </source>
</evidence>
<dbReference type="InterPro" id="IPR035897">
    <property type="entry name" value="Toll_tir_struct_dom_sf"/>
</dbReference>
<evidence type="ECO:0000256" key="6">
    <source>
        <dbReference type="ARBA" id="ARBA00023027"/>
    </source>
</evidence>
<dbReference type="InterPro" id="IPR036390">
    <property type="entry name" value="WH_DNA-bd_sf"/>
</dbReference>
<name>A0AAN7E2Q6_QUERU</name>
<dbReference type="SMART" id="SM00382">
    <property type="entry name" value="AAA"/>
    <property type="match status" value="1"/>
</dbReference>
<keyword evidence="10" id="KW-1185">Reference proteome</keyword>
<dbReference type="Gene3D" id="3.40.50.300">
    <property type="entry name" value="P-loop containing nucleotide triphosphate hydrolases"/>
    <property type="match status" value="1"/>
</dbReference>
<keyword evidence="5" id="KW-0611">Plant defense</keyword>
<dbReference type="InterPro" id="IPR042197">
    <property type="entry name" value="Apaf_helical"/>
</dbReference>
<dbReference type="Pfam" id="PF23282">
    <property type="entry name" value="WHD_ROQ1"/>
    <property type="match status" value="1"/>
</dbReference>
<dbReference type="SUPFAM" id="SSF46785">
    <property type="entry name" value="Winged helix' DNA-binding domain"/>
    <property type="match status" value="1"/>
</dbReference>
<evidence type="ECO:0000256" key="7">
    <source>
        <dbReference type="ARBA" id="ARBA00047304"/>
    </source>
</evidence>
<dbReference type="AlphaFoldDB" id="A0AAN7E2Q6"/>
<evidence type="ECO:0000313" key="9">
    <source>
        <dbReference type="EMBL" id="KAK4562090.1"/>
    </source>
</evidence>
<dbReference type="SUPFAM" id="SSF52058">
    <property type="entry name" value="L domain-like"/>
    <property type="match status" value="1"/>
</dbReference>
<dbReference type="GO" id="GO:0007165">
    <property type="term" value="P:signal transduction"/>
    <property type="evidence" value="ECO:0007669"/>
    <property type="project" value="InterPro"/>
</dbReference>
<dbReference type="PANTHER" id="PTHR11017">
    <property type="entry name" value="LEUCINE-RICH REPEAT-CONTAINING PROTEIN"/>
    <property type="match status" value="1"/>
</dbReference>
<proteinExistence type="predicted"/>
<evidence type="ECO:0000313" key="10">
    <source>
        <dbReference type="Proteomes" id="UP001324115"/>
    </source>
</evidence>
<dbReference type="Proteomes" id="UP001324115">
    <property type="component" value="Unassembled WGS sequence"/>
</dbReference>
<sequence>MALSTTKGTSSSSFTQRYRYDVFLSFRGEDTRNGFTSNLNGILCHNGINTFMDDRLQRGEKISTELLEAIENSKVSIIVLSENYASSTWCLDELVKILECKNNGQVVFPIFYKVDPSDVRKQKGNFGKALAKHEKKFKDDKEKVQRWRAALNEASNISGWRYKNDQTQFRFIKEICEEILGAKLNHTQAFVVRYPVGIDSRIEEISCRLDIESKDVRILVIHGLPGIGKTTIAKAIFNLIAYHFEGSCFLEDVGEKSSTNDGILQLQQVLYSEILGGGNLKAHGVFKRINVIIEMLQHKRILLILDDVETLVQVQNLLGKCDWFASGSRIIITTREEKVLSTLQEDCHLTYYNYKVKELNKHESRELFYQHAFKRNKPTKDYLELIDQFLHYAKGLPLALQTIGADLYKRNIHYWKSILEKYKICPHPNILQVLKKSYDGLDRTQRDIFLDIACLFKGFRMKVIVDILQSSYCYDPLCDIEKLVDKCLIVVEDGKLSMHNLIQQMGFEIVRQESELSKKPKMLLCYEDASEVLIGDTGLDEIRGISLCLPQPRSMQLNLEKMKGLKYLKIHNVICEDLKSLPNGLRLLDCSEFPLSFFPSTFEPTKLVVLKMRGSHIELDEHFERCRFGTLKYMDFSYCKNITKVPNLFVISPKIKMLKLNGCINLVEVHQSVGLLQKLVSWYLSCCQNLRILPRNLHLKSLRWFCLKWCGSLMHRMERLALLSSIGYLSSLDGLTMSLKNVKDSSNIYNLRNLRSLVLYDCESFPEAMNTSGCFPKLQCLGFLNSNITTLPEIARICPKLQTFNIQRCWNLREIPMLPPCIQDVRARGCNSLNSQSRRRLLSQFGDVIGLPQNLACGYSNMGPSHQEFGSELGFASKWPSYSLALPGTTIPEWFNHQSDGRSILFSVGQKFPSFALCVAFNVKPKANVPFQCQVFHCSIYLFINGFEERLARDSFSLDSLNFTWFHYISVRHDLLKHIILCDRDRNDVTLRCKILNHYGKIAKVTIKRWGVHVACICPPRNSTIDMILKEVSLDEGLKFFLSRVAAEVLTCEREMVGHSETQKAYYCPLCEIAEDSILHLFQCCPYAKGMWYGGKWGFRVEMIQAKSVKEFIEQILDPPKELLAERVTKDEFTLYAVMAMKILWNARGKTLVSNSKASINQLAHRLNTQYDSNLRSLGTTRGIEEQNRENAWTKQPDQLVKLNFDASCDQNNVGLAVVVRNQEGHGRAIRRGISLCSKMANAIGK</sequence>
<keyword evidence="3" id="KW-0677">Repeat</keyword>
<dbReference type="Gene3D" id="3.80.10.10">
    <property type="entry name" value="Ribonuclease Inhibitor"/>
    <property type="match status" value="2"/>
</dbReference>
<reference evidence="9 10" key="1">
    <citation type="journal article" date="2023" name="G3 (Bethesda)">
        <title>A haplotype-resolved chromosome-scale genome for Quercus rubra L. provides insights into the genetics of adaptive traits for red oak species.</title>
        <authorList>
            <person name="Kapoor B."/>
            <person name="Jenkins J."/>
            <person name="Schmutz J."/>
            <person name="Zhebentyayeva T."/>
            <person name="Kuelheim C."/>
            <person name="Coggeshall M."/>
            <person name="Heim C."/>
            <person name="Lasky J.R."/>
            <person name="Leites L."/>
            <person name="Islam-Faridi N."/>
            <person name="Romero-Severson J."/>
            <person name="DeLeo V.L."/>
            <person name="Lucas S.M."/>
            <person name="Lazic D."/>
            <person name="Gailing O."/>
            <person name="Carlson J."/>
            <person name="Staton M."/>
        </authorList>
    </citation>
    <scope>NUCLEOTIDE SEQUENCE [LARGE SCALE GENOMIC DNA]</scope>
    <source>
        <strain evidence="9">Pseudo-F2</strain>
    </source>
</reference>
<evidence type="ECO:0000256" key="1">
    <source>
        <dbReference type="ARBA" id="ARBA00011982"/>
    </source>
</evidence>
<dbReference type="PROSITE" id="PS50104">
    <property type="entry name" value="TIR"/>
    <property type="match status" value="1"/>
</dbReference>
<dbReference type="Gene3D" id="1.10.8.430">
    <property type="entry name" value="Helical domain of apoptotic protease-activating factors"/>
    <property type="match status" value="1"/>
</dbReference>
<comment type="caution">
    <text evidence="9">The sequence shown here is derived from an EMBL/GenBank/DDBJ whole genome shotgun (WGS) entry which is preliminary data.</text>
</comment>
<gene>
    <name evidence="9" type="ORF">RGQ29_004810</name>
</gene>
<dbReference type="InterPro" id="IPR032675">
    <property type="entry name" value="LRR_dom_sf"/>
</dbReference>
<organism evidence="9 10">
    <name type="scientific">Quercus rubra</name>
    <name type="common">Northern red oak</name>
    <name type="synonym">Quercus borealis</name>
    <dbReference type="NCBI Taxonomy" id="3512"/>
    <lineage>
        <taxon>Eukaryota</taxon>
        <taxon>Viridiplantae</taxon>
        <taxon>Streptophyta</taxon>
        <taxon>Embryophyta</taxon>
        <taxon>Tracheophyta</taxon>
        <taxon>Spermatophyta</taxon>
        <taxon>Magnoliopsida</taxon>
        <taxon>eudicotyledons</taxon>
        <taxon>Gunneridae</taxon>
        <taxon>Pentapetalae</taxon>
        <taxon>rosids</taxon>
        <taxon>fabids</taxon>
        <taxon>Fagales</taxon>
        <taxon>Fagaceae</taxon>
        <taxon>Quercus</taxon>
    </lineage>
</organism>
<dbReference type="EC" id="3.2.2.6" evidence="1"/>
<dbReference type="GO" id="GO:0061809">
    <property type="term" value="F:NAD+ nucleosidase activity, cyclic ADP-ribose generating"/>
    <property type="evidence" value="ECO:0007669"/>
    <property type="project" value="UniProtKB-EC"/>
</dbReference>
<dbReference type="EMBL" id="JAXUIC010000011">
    <property type="protein sequence ID" value="KAK4562090.1"/>
    <property type="molecule type" value="Genomic_DNA"/>
</dbReference>
<dbReference type="InterPro" id="IPR045344">
    <property type="entry name" value="C-JID"/>
</dbReference>